<dbReference type="SMART" id="SM00267">
    <property type="entry name" value="GGDEF"/>
    <property type="match status" value="1"/>
</dbReference>
<dbReference type="RefSeq" id="WP_264778314.1">
    <property type="nucleotide sequence ID" value="NZ_AP026562.1"/>
</dbReference>
<dbReference type="NCBIfam" id="TIGR00254">
    <property type="entry name" value="GGDEF"/>
    <property type="match status" value="1"/>
</dbReference>
<protein>
    <recommendedName>
        <fullName evidence="2">GGDEF domain-containing protein</fullName>
    </recommendedName>
</protein>
<evidence type="ECO:0000313" key="4">
    <source>
        <dbReference type="Proteomes" id="UP001064971"/>
    </source>
</evidence>
<dbReference type="CDD" id="cd01949">
    <property type="entry name" value="GGDEF"/>
    <property type="match status" value="1"/>
</dbReference>
<keyword evidence="4" id="KW-1185">Reference proteome</keyword>
<dbReference type="NCBIfam" id="TIGR00229">
    <property type="entry name" value="sensory_box"/>
    <property type="match status" value="1"/>
</dbReference>
<dbReference type="InterPro" id="IPR000160">
    <property type="entry name" value="GGDEF_dom"/>
</dbReference>
<dbReference type="InterPro" id="IPR000014">
    <property type="entry name" value="PAS"/>
</dbReference>
<dbReference type="PANTHER" id="PTHR44757">
    <property type="entry name" value="DIGUANYLATE CYCLASE DGCP"/>
    <property type="match status" value="1"/>
</dbReference>
<organism evidence="3 4">
    <name type="scientific">Deinococcus aetherius</name>
    <dbReference type="NCBI Taxonomy" id="200252"/>
    <lineage>
        <taxon>Bacteria</taxon>
        <taxon>Thermotogati</taxon>
        <taxon>Deinococcota</taxon>
        <taxon>Deinococci</taxon>
        <taxon>Deinococcales</taxon>
        <taxon>Deinococcaceae</taxon>
        <taxon>Deinococcus</taxon>
    </lineage>
</organism>
<dbReference type="InterPro" id="IPR043128">
    <property type="entry name" value="Rev_trsase/Diguanyl_cyclase"/>
</dbReference>
<geneLocation type="plasmid" evidence="3 4">
    <name>pDAETH-2</name>
</geneLocation>
<dbReference type="Gene3D" id="3.30.450.20">
    <property type="entry name" value="PAS domain"/>
    <property type="match status" value="1"/>
</dbReference>
<dbReference type="PROSITE" id="PS50887">
    <property type="entry name" value="GGDEF"/>
    <property type="match status" value="1"/>
</dbReference>
<dbReference type="SUPFAM" id="SSF55073">
    <property type="entry name" value="Nucleotide cyclase"/>
    <property type="match status" value="1"/>
</dbReference>
<name>A0ABN6RQA7_9DEIO</name>
<feature type="domain" description="GGDEF" evidence="2">
    <location>
        <begin position="352"/>
        <end position="482"/>
    </location>
</feature>
<reference evidence="3" key="1">
    <citation type="submission" date="2022-07" db="EMBL/GenBank/DDBJ databases">
        <title>Complete Genome Sequence of the Radioresistant Bacterium Deinococcus aetherius ST0316, Isolated from the Air Dust collected in Lower Stratosphere above Japan.</title>
        <authorList>
            <person name="Satoh K."/>
            <person name="Hagiwara K."/>
            <person name="Katsumata K."/>
            <person name="Kubo A."/>
            <person name="Yokobori S."/>
            <person name="Yamagishi A."/>
            <person name="Oono Y."/>
            <person name="Narumi I."/>
        </authorList>
    </citation>
    <scope>NUCLEOTIDE SEQUENCE</scope>
    <source>
        <strain evidence="3">ST0316</strain>
        <plasmid evidence="3">pDAETH-2</plasmid>
    </source>
</reference>
<dbReference type="Pfam" id="PF00990">
    <property type="entry name" value="GGDEF"/>
    <property type="match status" value="1"/>
</dbReference>
<dbReference type="InterPro" id="IPR035965">
    <property type="entry name" value="PAS-like_dom_sf"/>
</dbReference>
<dbReference type="EMBL" id="AP026562">
    <property type="protein sequence ID" value="BDP43946.1"/>
    <property type="molecule type" value="Genomic_DNA"/>
</dbReference>
<dbReference type="InterPro" id="IPR029787">
    <property type="entry name" value="Nucleotide_cyclase"/>
</dbReference>
<evidence type="ECO:0000259" key="2">
    <source>
        <dbReference type="PROSITE" id="PS50887"/>
    </source>
</evidence>
<evidence type="ECO:0000256" key="1">
    <source>
        <dbReference type="SAM" id="MobiDB-lite"/>
    </source>
</evidence>
<accession>A0ABN6RQA7</accession>
<dbReference type="InterPro" id="IPR052155">
    <property type="entry name" value="Biofilm_reg_signaling"/>
</dbReference>
<dbReference type="SUPFAM" id="SSF55785">
    <property type="entry name" value="PYP-like sensor domain (PAS domain)"/>
    <property type="match status" value="1"/>
</dbReference>
<sequence>MTLGDPAWQHLRAVRRPDSESTDPERAGSLARASEERLRFALAAAPIVLWTTDPEGVFTLSEGQGLAVLGHDPGAAVGRHVAEVYADAPEVVANVRRALGGETFEATVTVGERVFKASYAPLRDAQSEQIGSLGVGYDVTDLVRAEHAARQAREQAEALLELSRVLETGAEPGEVARSALAALGRVLRDGWLVLWQREGDRFLPLALHGNLPPGAREHQLRGISASHYEEYGLGTGQGVFLTPETLPGDARLRGVRGAALLPLAPGHSEQELVLAAYRLGSFERWLPFERELLAAASRTLSAGFGRWRHLRGLEEATRTDPLTELGNRRALELELGAELGGAELGRALHPGEEVGVLSIDLDGLKRVNDTRGHARGDALLREFARALRGSFRREDRVYRLSGDEYVVVLPGVGPAEAGVILDRVGVAVRLTRAAGFPGIDASAGLACCPADARDAAELLRLSDRRMYEVKAAKRARWRVFPRAAEFPAPRRASADLPRP</sequence>
<keyword evidence="3" id="KW-0614">Plasmid</keyword>
<evidence type="ECO:0000313" key="3">
    <source>
        <dbReference type="EMBL" id="BDP43946.1"/>
    </source>
</evidence>
<dbReference type="PANTHER" id="PTHR44757:SF2">
    <property type="entry name" value="BIOFILM ARCHITECTURE MAINTENANCE PROTEIN MBAA"/>
    <property type="match status" value="1"/>
</dbReference>
<gene>
    <name evidence="3" type="ORF">DAETH_39150</name>
</gene>
<dbReference type="InterPro" id="IPR013656">
    <property type="entry name" value="PAS_4"/>
</dbReference>
<dbReference type="Proteomes" id="UP001064971">
    <property type="component" value="Plasmid pDAETH-2"/>
</dbReference>
<dbReference type="Gene3D" id="3.30.70.270">
    <property type="match status" value="1"/>
</dbReference>
<dbReference type="Pfam" id="PF08448">
    <property type="entry name" value="PAS_4"/>
    <property type="match status" value="1"/>
</dbReference>
<proteinExistence type="predicted"/>
<feature type="compositionally biased region" description="Basic and acidic residues" evidence="1">
    <location>
        <begin position="15"/>
        <end position="26"/>
    </location>
</feature>
<feature type="region of interest" description="Disordered" evidence="1">
    <location>
        <begin position="1"/>
        <end position="30"/>
    </location>
</feature>